<dbReference type="RefSeq" id="WP_034949933.1">
    <property type="nucleotide sequence ID" value="NZ_JDST02000057.1"/>
</dbReference>
<dbReference type="Proteomes" id="UP000509684">
    <property type="component" value="Chromosome"/>
</dbReference>
<dbReference type="Proteomes" id="UP000021315">
    <property type="component" value="Unassembled WGS sequence"/>
</dbReference>
<keyword evidence="3" id="KW-1185">Reference proteome</keyword>
<evidence type="ECO:0000313" key="1">
    <source>
        <dbReference type="EMBL" id="KFB76319.1"/>
    </source>
</evidence>
<reference evidence="1 3" key="1">
    <citation type="submission" date="2014-02" db="EMBL/GenBank/DDBJ databases">
        <title>Expanding our view of genomic diversity in Candidatus Accumulibacter clades.</title>
        <authorList>
            <person name="Skennerton C.T."/>
            <person name="Barr J.J."/>
            <person name="Slater F.R."/>
            <person name="Bond P.L."/>
            <person name="Tyson G.W."/>
        </authorList>
    </citation>
    <scope>NUCLEOTIDE SEQUENCE [LARGE SCALE GENOMIC DNA]</scope>
    <source>
        <strain evidence="3">SK-02</strain>
    </source>
</reference>
<evidence type="ECO:0008006" key="5">
    <source>
        <dbReference type="Google" id="ProtNLM"/>
    </source>
</evidence>
<accession>A0A7D5SBE4</accession>
<name>A0A080MGE5_9PROT</name>
<dbReference type="EMBL" id="JDST02000057">
    <property type="protein sequence ID" value="KFB76319.1"/>
    <property type="molecule type" value="Genomic_DNA"/>
</dbReference>
<gene>
    <name evidence="1" type="ORF">AW06_002586</name>
    <name evidence="2" type="ORF">HWD57_00725</name>
</gene>
<reference evidence="2" key="3">
    <citation type="submission" date="2020-06" db="EMBL/GenBank/DDBJ databases">
        <authorList>
            <person name="Arumugam K."/>
            <person name="Besarab I."/>
            <person name="Haryono M."/>
            <person name="Bagci C."/>
            <person name="Beier S."/>
            <person name="Buchfink B."/>
            <person name="Gorska A."/>
            <person name="Qiu G."/>
            <person name="Huson D.H."/>
            <person name="Williams R.B."/>
        </authorList>
    </citation>
    <scope>NUCLEOTIDE SEQUENCE</scope>
    <source>
        <strain evidence="2">SSA1</strain>
    </source>
</reference>
<dbReference type="EMBL" id="CP058708">
    <property type="protein sequence ID" value="QLH48478.1"/>
    <property type="molecule type" value="Genomic_DNA"/>
</dbReference>
<sequence length="81" mass="8511">MNEDLLDAVIITIDDQHLESIQTVADALMLAGMKVSGVLPTVGIISGSVARAAIGTLKTVRGVAAVELDQEMRAIGSHRQQ</sequence>
<proteinExistence type="predicted"/>
<dbReference type="KEGG" id="acog:HWD57_00725"/>
<evidence type="ECO:0000313" key="3">
    <source>
        <dbReference type="Proteomes" id="UP000021315"/>
    </source>
</evidence>
<accession>A0A080MGE5</accession>
<evidence type="ECO:0000313" key="4">
    <source>
        <dbReference type="Proteomes" id="UP000509684"/>
    </source>
</evidence>
<reference evidence="2 4" key="2">
    <citation type="journal article" date="2019" name="Microbiome">
        <title>Annotated bacterial chromosomes from frame-shift-corrected long-read metagenomic data.</title>
        <authorList>
            <person name="Arumugam K."/>
            <person name="Bagci C."/>
            <person name="Bessarab I."/>
            <person name="Beier S."/>
            <person name="Buchfink B."/>
            <person name="Gorska A."/>
            <person name="Qiu G."/>
            <person name="Huson D.H."/>
            <person name="Williams R.B.H."/>
        </authorList>
    </citation>
    <scope>NUCLEOTIDE SEQUENCE [LARGE SCALE GENOMIC DNA]</scope>
    <source>
        <strain evidence="2">SSA1</strain>
    </source>
</reference>
<dbReference type="AlphaFoldDB" id="A0A080MGE5"/>
<protein>
    <recommendedName>
        <fullName evidence="5">Ketohydroxyglutarate aldolase</fullName>
    </recommendedName>
</protein>
<evidence type="ECO:0000313" key="2">
    <source>
        <dbReference type="EMBL" id="QLH48478.1"/>
    </source>
</evidence>
<organism evidence="1 3">
    <name type="scientific">Candidatus Accumulibacter cognatus</name>
    <dbReference type="NCBI Taxonomy" id="2954383"/>
    <lineage>
        <taxon>Bacteria</taxon>
        <taxon>Pseudomonadati</taxon>
        <taxon>Pseudomonadota</taxon>
        <taxon>Betaproteobacteria</taxon>
        <taxon>Candidatus Accumulibacter</taxon>
    </lineage>
</organism>